<dbReference type="ExpressionAtlas" id="I1HNS3">
    <property type="expression patterns" value="baseline"/>
</dbReference>
<sequence length="344" mass="38559">MAWRRVLSQAARNQSAYAIYNELAAPSPLRSLRSNISAGVTLRNLHERYYSSYFGSLSRSARDLGSPSEASLLKEIYRSDPERVIQIFEGQPSLHSNPSALSEYVKALVKVDRLDESILLKTLQRGFSLKNSRWYMIKSSPSNPLTMRECHKVFPSLIRPSASYSTQASDKKTQKERKDLSTTEDPFDDAPTYNIPEKPVTFAEGASYSLVILAGLGVAALAGYAVFKELIFEPKEYKIFGKALARVQSDSQVTARIGYPITGYGSETRNRAARQRVPSRIWTDEEGVEHVEVNFYIRGPHGAGKVYSAMFKDNSDGAWKFTYLLVEFTAPHQGQVMLESYIPA</sequence>
<comment type="function">
    <text evidence="9">Essential component of the TIM23 complex, a complex that mediates the translocation of transit peptide-containing proteins across the mitochondrial inner membrane.</text>
</comment>
<name>I1HNS3_BRADI</name>
<dbReference type="PANTHER" id="PTHR13032">
    <property type="entry name" value="MITOCHONDRIAL IMPORT INNER MEMBRANE TRANSLOCASE SUBUNIT TIM21"/>
    <property type="match status" value="1"/>
</dbReference>
<dbReference type="KEGG" id="bdi:100842549"/>
<comment type="subunit">
    <text evidence="9">Component of the TIM23 complex.</text>
</comment>
<keyword evidence="8 9" id="KW-0472">Membrane</keyword>
<dbReference type="Gene3D" id="3.10.450.320">
    <property type="entry name" value="Mitochondrial import inner membrane translocase subunit Tim21"/>
    <property type="match status" value="1"/>
</dbReference>
<dbReference type="eggNOG" id="KOG4836">
    <property type="taxonomic scope" value="Eukaryota"/>
</dbReference>
<dbReference type="STRING" id="15368.I1HNS3"/>
<dbReference type="InterPro" id="IPR013261">
    <property type="entry name" value="Tim21"/>
</dbReference>
<keyword evidence="6 9" id="KW-1133">Transmembrane helix</keyword>
<dbReference type="GeneID" id="100842549"/>
<keyword evidence="5" id="KW-0809">Transit peptide</keyword>
<evidence type="ECO:0000256" key="4">
    <source>
        <dbReference type="ARBA" id="ARBA00022792"/>
    </source>
</evidence>
<organism evidence="11">
    <name type="scientific">Brachypodium distachyon</name>
    <name type="common">Purple false brome</name>
    <name type="synonym">Trachynia distachya</name>
    <dbReference type="NCBI Taxonomy" id="15368"/>
    <lineage>
        <taxon>Eukaryota</taxon>
        <taxon>Viridiplantae</taxon>
        <taxon>Streptophyta</taxon>
        <taxon>Embryophyta</taxon>
        <taxon>Tracheophyta</taxon>
        <taxon>Spermatophyta</taxon>
        <taxon>Magnoliopsida</taxon>
        <taxon>Liliopsida</taxon>
        <taxon>Poales</taxon>
        <taxon>Poaceae</taxon>
        <taxon>BOP clade</taxon>
        <taxon>Pooideae</taxon>
        <taxon>Stipodae</taxon>
        <taxon>Brachypodieae</taxon>
        <taxon>Brachypodium</taxon>
    </lineage>
</organism>
<dbReference type="HOGENOM" id="CLU_069478_0_0_1"/>
<dbReference type="PANTHER" id="PTHR13032:SF6">
    <property type="entry name" value="MITOCHONDRIAL IMPORT INNER MEMBRANE TRANSLOCASE SUBUNIT TIM21"/>
    <property type="match status" value="1"/>
</dbReference>
<keyword evidence="13" id="KW-1185">Reference proteome</keyword>
<reference evidence="12" key="3">
    <citation type="submission" date="2018-08" db="UniProtKB">
        <authorList>
            <consortium name="EnsemblPlants"/>
        </authorList>
    </citation>
    <scope>IDENTIFICATION</scope>
    <source>
        <strain evidence="12">cv. Bd21</strain>
    </source>
</reference>
<keyword evidence="9" id="KW-0653">Protein transport</keyword>
<keyword evidence="9" id="KW-0811">Translocation</keyword>
<dbReference type="GO" id="GO:0030150">
    <property type="term" value="P:protein import into mitochondrial matrix"/>
    <property type="evidence" value="ECO:0000318"/>
    <property type="project" value="GO_Central"/>
</dbReference>
<dbReference type="InterPro" id="IPR038552">
    <property type="entry name" value="Tim21_IMS_sf"/>
</dbReference>
<accession>I1HNS3</accession>
<dbReference type="Proteomes" id="UP000008810">
    <property type="component" value="Chromosome 2"/>
</dbReference>
<dbReference type="AlphaFoldDB" id="I1HNS3"/>
<evidence type="ECO:0000256" key="2">
    <source>
        <dbReference type="ARBA" id="ARBA00010867"/>
    </source>
</evidence>
<comment type="subcellular location">
    <subcellularLocation>
        <location evidence="1 9">Mitochondrion inner membrane</location>
        <topology evidence="1 9">Single-pass membrane protein</topology>
    </subcellularLocation>
</comment>
<evidence type="ECO:0000256" key="5">
    <source>
        <dbReference type="ARBA" id="ARBA00022946"/>
    </source>
</evidence>
<gene>
    <name evidence="12" type="primary">LOC100842549</name>
    <name evidence="11" type="ORF">BRADI_2g41600v3</name>
</gene>
<keyword evidence="7 9" id="KW-0496">Mitochondrion</keyword>
<dbReference type="eggNOG" id="KOG0734">
    <property type="taxonomic scope" value="Eukaryota"/>
</dbReference>
<keyword evidence="3 9" id="KW-0812">Transmembrane</keyword>
<feature type="transmembrane region" description="Helical" evidence="9">
    <location>
        <begin position="206"/>
        <end position="227"/>
    </location>
</feature>
<proteinExistence type="inferred from homology"/>
<evidence type="ECO:0000256" key="7">
    <source>
        <dbReference type="ARBA" id="ARBA00023128"/>
    </source>
</evidence>
<evidence type="ECO:0000256" key="10">
    <source>
        <dbReference type="SAM" id="MobiDB-lite"/>
    </source>
</evidence>
<evidence type="ECO:0000256" key="8">
    <source>
        <dbReference type="ARBA" id="ARBA00023136"/>
    </source>
</evidence>
<evidence type="ECO:0000313" key="13">
    <source>
        <dbReference type="Proteomes" id="UP000008810"/>
    </source>
</evidence>
<evidence type="ECO:0000313" key="12">
    <source>
        <dbReference type="EnsemblPlants" id="KQK08386"/>
    </source>
</evidence>
<reference evidence="11" key="2">
    <citation type="submission" date="2017-06" db="EMBL/GenBank/DDBJ databases">
        <title>WGS assembly of Brachypodium distachyon.</title>
        <authorList>
            <consortium name="The International Brachypodium Initiative"/>
            <person name="Lucas S."/>
            <person name="Harmon-Smith M."/>
            <person name="Lail K."/>
            <person name="Tice H."/>
            <person name="Grimwood J."/>
            <person name="Bruce D."/>
            <person name="Barry K."/>
            <person name="Shu S."/>
            <person name="Lindquist E."/>
            <person name="Wang M."/>
            <person name="Pitluck S."/>
            <person name="Vogel J.P."/>
            <person name="Garvin D.F."/>
            <person name="Mockler T.C."/>
            <person name="Schmutz J."/>
            <person name="Rokhsar D."/>
            <person name="Bevan M.W."/>
        </authorList>
    </citation>
    <scope>NUCLEOTIDE SEQUENCE</scope>
    <source>
        <strain evidence="11">Bd21</strain>
    </source>
</reference>
<evidence type="ECO:0000313" key="11">
    <source>
        <dbReference type="EMBL" id="KQK08386.1"/>
    </source>
</evidence>
<dbReference type="EMBL" id="CM000881">
    <property type="protein sequence ID" value="KQK08386.1"/>
    <property type="molecule type" value="Genomic_DNA"/>
</dbReference>
<dbReference type="EnsemblPlants" id="KQK08386">
    <property type="protein sequence ID" value="KQK08386"/>
    <property type="gene ID" value="BRADI_2g41600v3"/>
</dbReference>
<dbReference type="FunFam" id="3.10.450.320:FF:000002">
    <property type="entry name" value="Mitochondrial import inner membrane translocase subunit tim21"/>
    <property type="match status" value="1"/>
</dbReference>
<dbReference type="GO" id="GO:0005744">
    <property type="term" value="C:TIM23 mitochondrial import inner membrane translocase complex"/>
    <property type="evidence" value="ECO:0000318"/>
    <property type="project" value="GO_Central"/>
</dbReference>
<evidence type="ECO:0000256" key="1">
    <source>
        <dbReference type="ARBA" id="ARBA00004434"/>
    </source>
</evidence>
<evidence type="ECO:0000256" key="3">
    <source>
        <dbReference type="ARBA" id="ARBA00022692"/>
    </source>
</evidence>
<comment type="similarity">
    <text evidence="2 9">Belongs to the TIM21 family.</text>
</comment>
<dbReference type="OrthoDB" id="436405at2759"/>
<dbReference type="RefSeq" id="XP_003569239.1">
    <property type="nucleotide sequence ID" value="XM_003569191.4"/>
</dbReference>
<keyword evidence="9" id="KW-0813">Transport</keyword>
<reference evidence="11 12" key="1">
    <citation type="journal article" date="2010" name="Nature">
        <title>Genome sequencing and analysis of the model grass Brachypodium distachyon.</title>
        <authorList>
            <consortium name="International Brachypodium Initiative"/>
        </authorList>
    </citation>
    <scope>NUCLEOTIDE SEQUENCE [LARGE SCALE GENOMIC DNA]</scope>
    <source>
        <strain evidence="11 12">Bd21</strain>
    </source>
</reference>
<keyword evidence="4 9" id="KW-0999">Mitochondrion inner membrane</keyword>
<evidence type="ECO:0000256" key="6">
    <source>
        <dbReference type="ARBA" id="ARBA00022989"/>
    </source>
</evidence>
<protein>
    <recommendedName>
        <fullName evidence="9">Mitochondrial import inner membrane translocase subunit Tim21</fullName>
    </recommendedName>
</protein>
<dbReference type="Gramene" id="KQK08386">
    <property type="protein sequence ID" value="KQK08386"/>
    <property type="gene ID" value="BRADI_2g41600v3"/>
</dbReference>
<evidence type="ECO:0000256" key="9">
    <source>
        <dbReference type="RuleBase" id="RU367142"/>
    </source>
</evidence>
<feature type="region of interest" description="Disordered" evidence="10">
    <location>
        <begin position="162"/>
        <end position="192"/>
    </location>
</feature>
<dbReference type="Pfam" id="PF08294">
    <property type="entry name" value="TIM21"/>
    <property type="match status" value="1"/>
</dbReference>
<dbReference type="FunCoup" id="I1HNS3">
    <property type="interactions" value="992"/>
</dbReference>
<feature type="compositionally biased region" description="Basic and acidic residues" evidence="10">
    <location>
        <begin position="169"/>
        <end position="181"/>
    </location>
</feature>